<accession>A0A0E9Q1X7</accession>
<organism evidence="1">
    <name type="scientific">Anguilla anguilla</name>
    <name type="common">European freshwater eel</name>
    <name type="synonym">Muraena anguilla</name>
    <dbReference type="NCBI Taxonomy" id="7936"/>
    <lineage>
        <taxon>Eukaryota</taxon>
        <taxon>Metazoa</taxon>
        <taxon>Chordata</taxon>
        <taxon>Craniata</taxon>
        <taxon>Vertebrata</taxon>
        <taxon>Euteleostomi</taxon>
        <taxon>Actinopterygii</taxon>
        <taxon>Neopterygii</taxon>
        <taxon>Teleostei</taxon>
        <taxon>Anguilliformes</taxon>
        <taxon>Anguillidae</taxon>
        <taxon>Anguilla</taxon>
    </lineage>
</organism>
<reference evidence="1" key="1">
    <citation type="submission" date="2014-11" db="EMBL/GenBank/DDBJ databases">
        <authorList>
            <person name="Amaro Gonzalez C."/>
        </authorList>
    </citation>
    <scope>NUCLEOTIDE SEQUENCE</scope>
</reference>
<evidence type="ECO:0000313" key="1">
    <source>
        <dbReference type="EMBL" id="JAH10886.1"/>
    </source>
</evidence>
<name>A0A0E9Q1X7_ANGAN</name>
<proteinExistence type="predicted"/>
<reference evidence="1" key="2">
    <citation type="journal article" date="2015" name="Fish Shellfish Immunol.">
        <title>Early steps in the European eel (Anguilla anguilla)-Vibrio vulnificus interaction in the gills: Role of the RtxA13 toxin.</title>
        <authorList>
            <person name="Callol A."/>
            <person name="Pajuelo D."/>
            <person name="Ebbesson L."/>
            <person name="Teles M."/>
            <person name="MacKenzie S."/>
            <person name="Amaro C."/>
        </authorList>
    </citation>
    <scope>NUCLEOTIDE SEQUENCE</scope>
</reference>
<protein>
    <submittedName>
        <fullName evidence="1">Uncharacterized protein</fullName>
    </submittedName>
</protein>
<sequence>MDFCSARTTFLKSSYTTENENTAVYTGLNWDQIIHHNEGVRVANSKFSSQSCM</sequence>
<dbReference type="AlphaFoldDB" id="A0A0E9Q1X7"/>
<dbReference type="EMBL" id="GBXM01097691">
    <property type="protein sequence ID" value="JAH10886.1"/>
    <property type="molecule type" value="Transcribed_RNA"/>
</dbReference>